<evidence type="ECO:0000256" key="11">
    <source>
        <dbReference type="ARBA" id="ARBA00023136"/>
    </source>
</evidence>
<keyword evidence="12" id="KW-0175">Coiled coil</keyword>
<dbReference type="PANTHER" id="PTHR43221:SF1">
    <property type="entry name" value="PROTEASE HTPX"/>
    <property type="match status" value="1"/>
</dbReference>
<feature type="domain" description="Peptidase M48" evidence="14">
    <location>
        <begin position="295"/>
        <end position="471"/>
    </location>
</feature>
<dbReference type="InterPro" id="IPR050083">
    <property type="entry name" value="HtpX_protease"/>
</dbReference>
<dbReference type="CDD" id="cd07328">
    <property type="entry name" value="M48_Ste24p_like"/>
    <property type="match status" value="1"/>
</dbReference>
<evidence type="ECO:0000256" key="6">
    <source>
        <dbReference type="ARBA" id="ARBA00022723"/>
    </source>
</evidence>
<evidence type="ECO:0000313" key="15">
    <source>
        <dbReference type="EMBL" id="MBE1506586.1"/>
    </source>
</evidence>
<feature type="transmembrane region" description="Helical" evidence="13">
    <location>
        <begin position="107"/>
        <end position="131"/>
    </location>
</feature>
<keyword evidence="16" id="KW-1185">Reference proteome</keyword>
<keyword evidence="10" id="KW-0482">Metalloprotease</keyword>
<feature type="transmembrane region" description="Helical" evidence="13">
    <location>
        <begin position="12"/>
        <end position="31"/>
    </location>
</feature>
<dbReference type="RefSeq" id="WP_192730273.1">
    <property type="nucleotide sequence ID" value="NZ_BAAAVL010000018.1"/>
</dbReference>
<evidence type="ECO:0000256" key="1">
    <source>
        <dbReference type="ARBA" id="ARBA00001947"/>
    </source>
</evidence>
<keyword evidence="5 13" id="KW-0812">Transmembrane</keyword>
<keyword evidence="9 13" id="KW-1133">Transmembrane helix</keyword>
<evidence type="ECO:0000256" key="4">
    <source>
        <dbReference type="ARBA" id="ARBA00022670"/>
    </source>
</evidence>
<keyword evidence="7" id="KW-0378">Hydrolase</keyword>
<evidence type="ECO:0000313" key="16">
    <source>
        <dbReference type="Proteomes" id="UP000620262"/>
    </source>
</evidence>
<evidence type="ECO:0000256" key="8">
    <source>
        <dbReference type="ARBA" id="ARBA00022833"/>
    </source>
</evidence>
<dbReference type="Gene3D" id="3.30.2010.10">
    <property type="entry name" value="Metalloproteases ('zincins'), catalytic domain"/>
    <property type="match status" value="1"/>
</dbReference>
<keyword evidence="8" id="KW-0862">Zinc</keyword>
<evidence type="ECO:0000256" key="10">
    <source>
        <dbReference type="ARBA" id="ARBA00023049"/>
    </source>
</evidence>
<evidence type="ECO:0000256" key="13">
    <source>
        <dbReference type="SAM" id="Phobius"/>
    </source>
</evidence>
<dbReference type="Proteomes" id="UP000620262">
    <property type="component" value="Unassembled WGS sequence"/>
</dbReference>
<keyword evidence="3" id="KW-1003">Cell membrane</keyword>
<feature type="transmembrane region" description="Helical" evidence="13">
    <location>
        <begin position="190"/>
        <end position="212"/>
    </location>
</feature>
<organism evidence="15 16">
    <name type="scientific">Rhizobium viscosum</name>
    <name type="common">Arthrobacter viscosus</name>
    <dbReference type="NCBI Taxonomy" id="1673"/>
    <lineage>
        <taxon>Bacteria</taxon>
        <taxon>Pseudomonadati</taxon>
        <taxon>Pseudomonadota</taxon>
        <taxon>Alphaproteobacteria</taxon>
        <taxon>Hyphomicrobiales</taxon>
        <taxon>Rhizobiaceae</taxon>
        <taxon>Rhizobium/Agrobacterium group</taxon>
        <taxon>Rhizobium</taxon>
    </lineage>
</organism>
<evidence type="ECO:0000256" key="3">
    <source>
        <dbReference type="ARBA" id="ARBA00022475"/>
    </source>
</evidence>
<evidence type="ECO:0000256" key="5">
    <source>
        <dbReference type="ARBA" id="ARBA00022692"/>
    </source>
</evidence>
<reference evidence="15 16" key="1">
    <citation type="submission" date="2020-10" db="EMBL/GenBank/DDBJ databases">
        <title>Sequencing the genomes of 1000 actinobacteria strains.</title>
        <authorList>
            <person name="Klenk H.-P."/>
        </authorList>
    </citation>
    <scope>NUCLEOTIDE SEQUENCE [LARGE SCALE GENOMIC DNA]</scope>
    <source>
        <strain evidence="15 16">DSM 7307</strain>
    </source>
</reference>
<accession>A0ABR9ITR3</accession>
<gene>
    <name evidence="15" type="ORF">H4W29_003767</name>
</gene>
<protein>
    <submittedName>
        <fullName evidence="15">Zn-dependent protease with chaperone function</fullName>
    </submittedName>
</protein>
<comment type="caution">
    <text evidence="15">The sequence shown here is derived from an EMBL/GenBank/DDBJ whole genome shotgun (WGS) entry which is preliminary data.</text>
</comment>
<evidence type="ECO:0000256" key="12">
    <source>
        <dbReference type="SAM" id="Coils"/>
    </source>
</evidence>
<dbReference type="Pfam" id="PF01435">
    <property type="entry name" value="Peptidase_M48"/>
    <property type="match status" value="1"/>
</dbReference>
<dbReference type="InterPro" id="IPR001915">
    <property type="entry name" value="Peptidase_M48"/>
</dbReference>
<dbReference type="GO" id="GO:0008233">
    <property type="term" value="F:peptidase activity"/>
    <property type="evidence" value="ECO:0007669"/>
    <property type="project" value="UniProtKB-KW"/>
</dbReference>
<keyword evidence="6" id="KW-0479">Metal-binding</keyword>
<keyword evidence="4 15" id="KW-0645">Protease</keyword>
<evidence type="ECO:0000259" key="14">
    <source>
        <dbReference type="Pfam" id="PF01435"/>
    </source>
</evidence>
<comment type="cofactor">
    <cofactor evidence="1">
        <name>Zn(2+)</name>
        <dbReference type="ChEBI" id="CHEBI:29105"/>
    </cofactor>
</comment>
<proteinExistence type="predicted"/>
<name>A0ABR9ITR3_RHIVS</name>
<feature type="coiled-coil region" evidence="12">
    <location>
        <begin position="31"/>
        <end position="58"/>
    </location>
</feature>
<dbReference type="GO" id="GO:0006508">
    <property type="term" value="P:proteolysis"/>
    <property type="evidence" value="ECO:0007669"/>
    <property type="project" value="UniProtKB-KW"/>
</dbReference>
<evidence type="ECO:0000256" key="7">
    <source>
        <dbReference type="ARBA" id="ARBA00022801"/>
    </source>
</evidence>
<feature type="transmembrane region" description="Helical" evidence="13">
    <location>
        <begin position="579"/>
        <end position="602"/>
    </location>
</feature>
<evidence type="ECO:0000256" key="9">
    <source>
        <dbReference type="ARBA" id="ARBA00022989"/>
    </source>
</evidence>
<feature type="transmembrane region" description="Helical" evidence="13">
    <location>
        <begin position="549"/>
        <end position="573"/>
    </location>
</feature>
<dbReference type="EMBL" id="JADBEC010000001">
    <property type="protein sequence ID" value="MBE1506586.1"/>
    <property type="molecule type" value="Genomic_DNA"/>
</dbReference>
<comment type="subcellular location">
    <subcellularLocation>
        <location evidence="2">Cell membrane</location>
        <topology evidence="2">Multi-pass membrane protein</topology>
    </subcellularLocation>
</comment>
<evidence type="ECO:0000256" key="2">
    <source>
        <dbReference type="ARBA" id="ARBA00004651"/>
    </source>
</evidence>
<feature type="transmembrane region" description="Helical" evidence="13">
    <location>
        <begin position="152"/>
        <end position="178"/>
    </location>
</feature>
<keyword evidence="11 13" id="KW-0472">Membrane</keyword>
<dbReference type="PANTHER" id="PTHR43221">
    <property type="entry name" value="PROTEASE HTPX"/>
    <property type="match status" value="1"/>
</dbReference>
<sequence>MRKFKIPHSMSLVIWLVLVPSLLFGLGLWQAERAAGTAAQSQEQLQELKATLAEIKKIAATEPMTMLTFQTAAGQKTLSATAAVWQIGAALKQAEEDLEISPIRRPLAWGTMGGAILAFASGILGLATAAVSGSRARRSQEQLIASFGRLRVILPFILAALVIGFCIGIVCAALFEAISMGLWADFSAGSARLFVLALMLAGLAAYSAFLALRGLKNVFALFVVQPMDVFGRRIEEPDAPGLFRFVRDLADRQDAVRPDTVVVGLTKGFFVTESELRLLPEGEVIRGRTLYLPAPYLDLLDEPEVAAIIGHELAHFSGRDTLYSQRFTPIYAGLWRSLSALQRGDGGSFVLYPAAMLGFHALQQFDHAVNHWSRIREFDADRNGARSSSVVGAASALIRTGLIPPALDHVFSLAADRVPAAENSEPAPDLVAETSDLVRAHGWSDPVSLLEDRQPHPTDTHPPTLQRIQAMGLTADDRLLGIATRAPKPAGLTFAFELFPDWKALCRQLSGDYLEEVRNLHTARRQALEALAAAAPGETILYDNVRPMIWTMAIVAAIFAGFGLMVTVFAAEIGFAQDYFARALVSGIAAAGVVICGLYALYLHKSAAQPLMILTPAGLRASMLDGPVAWTDIHAHQVFASNRFALRLWLAPSASLPAKKRRAIYSKIDRKQRVVTIGAMGIRGMKAAEFSALVERYHSAAHALKELSRSA</sequence>